<dbReference type="SUPFAM" id="SSF55166">
    <property type="entry name" value="Hedgehog/DD-peptidase"/>
    <property type="match status" value="1"/>
</dbReference>
<evidence type="ECO:0000313" key="7">
    <source>
        <dbReference type="Proteomes" id="UP000257501"/>
    </source>
</evidence>
<dbReference type="EC" id="3.2.1.17" evidence="3"/>
<reference evidence="6 7" key="1">
    <citation type="journal article" date="2011" name="Nature">
        <title>Genomic island variability facilitates Prochlorococcus-virus coexistence.</title>
        <authorList>
            <person name="Avrani S."/>
            <person name="Wurtzel O."/>
            <person name="Sharon I."/>
            <person name="Sorek R."/>
            <person name="Lindell D."/>
        </authorList>
    </citation>
    <scope>NUCLEOTIDE SEQUENCE [LARGE SCALE GENOMIC DNA]</scope>
</reference>
<organism evidence="6 7">
    <name type="scientific">Cyanophage S-TIM4</name>
    <dbReference type="NCBI Taxonomy" id="1048189"/>
    <lineage>
        <taxon>Viruses</taxon>
        <taxon>Duplodnaviria</taxon>
        <taxon>Heunggongvirae</taxon>
        <taxon>Uroviricota</taxon>
        <taxon>Caudoviricetes</taxon>
        <taxon>Pantevenvirales</taxon>
        <taxon>Kyanoviridae</taxon>
        <taxon>Thaumasvirus</taxon>
        <taxon>Thaumasvirus stim4</taxon>
    </lineage>
</organism>
<dbReference type="GeneID" id="54997135"/>
<dbReference type="EMBL" id="MH512890">
    <property type="protein sequence ID" value="AXF41156.1"/>
    <property type="molecule type" value="Genomic_DNA"/>
</dbReference>
<dbReference type="InterPro" id="IPR002196">
    <property type="entry name" value="Glyco_hydro_24"/>
</dbReference>
<protein>
    <recommendedName>
        <fullName evidence="3">Lysozyme</fullName>
        <ecNumber evidence="3">3.2.1.17</ecNumber>
    </recommendedName>
</protein>
<dbReference type="InterPro" id="IPR023346">
    <property type="entry name" value="Lysozyme-like_dom_sf"/>
</dbReference>
<keyword evidence="2 3" id="KW-0081">Bacteriolytic enzyme</keyword>
<dbReference type="GO" id="GO:0009253">
    <property type="term" value="P:peptidoglycan catabolic process"/>
    <property type="evidence" value="ECO:0007669"/>
    <property type="project" value="InterPro"/>
</dbReference>
<evidence type="ECO:0000256" key="5">
    <source>
        <dbReference type="SAM" id="MobiDB-lite"/>
    </source>
</evidence>
<dbReference type="Pfam" id="PF00959">
    <property type="entry name" value="Phage_lysozyme"/>
    <property type="match status" value="1"/>
</dbReference>
<proteinExistence type="inferred from homology"/>
<dbReference type="RefSeq" id="YP_009806277.1">
    <property type="nucleotide sequence ID" value="NC_048015.1"/>
</dbReference>
<dbReference type="Proteomes" id="UP000257501">
    <property type="component" value="Segment"/>
</dbReference>
<dbReference type="GO" id="GO:0003796">
    <property type="term" value="F:lysozyme activity"/>
    <property type="evidence" value="ECO:0007669"/>
    <property type="project" value="UniProtKB-EC"/>
</dbReference>
<keyword evidence="7" id="KW-1185">Reference proteome</keyword>
<keyword evidence="4" id="KW-0175">Coiled coil</keyword>
<dbReference type="InterPro" id="IPR023347">
    <property type="entry name" value="Lysozyme_dom_sf"/>
</dbReference>
<dbReference type="Gene3D" id="3.30.1380.10">
    <property type="match status" value="1"/>
</dbReference>
<dbReference type="KEGG" id="vg:54997135"/>
<gene>
    <name evidence="6" type="primary">ORF_20</name>
    <name evidence="6" type="ORF">S-TIM4_ORF_20</name>
</gene>
<keyword evidence="3" id="KW-0326">Glycosidase</keyword>
<evidence type="ECO:0000256" key="2">
    <source>
        <dbReference type="ARBA" id="ARBA00022638"/>
    </source>
</evidence>
<dbReference type="PANTHER" id="PTHR37406">
    <property type="entry name" value="T4-TYPE LYSOZYME 1-RELATED"/>
    <property type="match status" value="1"/>
</dbReference>
<evidence type="ECO:0000256" key="3">
    <source>
        <dbReference type="RuleBase" id="RU003788"/>
    </source>
</evidence>
<dbReference type="InterPro" id="IPR009045">
    <property type="entry name" value="Zn_M74/Hedgehog-like"/>
</dbReference>
<feature type="coiled-coil region" evidence="4">
    <location>
        <begin position="836"/>
        <end position="863"/>
    </location>
</feature>
<evidence type="ECO:0000256" key="1">
    <source>
        <dbReference type="ARBA" id="ARBA00022529"/>
    </source>
</evidence>
<accession>A0A345AW73</accession>
<dbReference type="GO" id="GO:0031640">
    <property type="term" value="P:killing of cells of another organism"/>
    <property type="evidence" value="ECO:0007669"/>
    <property type="project" value="UniProtKB-KW"/>
</dbReference>
<comment type="similarity">
    <text evidence="3">Belongs to the glycosyl hydrolase 24 family.</text>
</comment>
<sequence length="933" mass="101432">MATVKKGAKLDFYKFVDPNAGASTTSRANAKGGNRELTTVIKQNTRAINSMGRVVNSIGSTIVSIKDVQMRLLKIDEERLKKASFVPKYTKKQPPRKMKAFDSLFKGKIPGFFESLAKLASALIKFFLVLPALKWLSNPENQDKVVKGLEVLAKVFKFIASVAKFAFVNTIEGLYDLLKEDATWMERIGGFTRALAGLGTAFLALNFLTNPMGVIKTFSSVLLFFHKGLLAAFAKLATHPLIAGAALFLLPKYADQIPGLVNKNEEAIAEGLETTTNESGDTIIAESDEKAQRIADLKKQKEDLSLLDRLFGKGKEIEELIYYLETGKTKSYGFFENGGYLDGYAKGGWISGPQSGYPVSLDGNKPDFIGHGTEYVAQKSDGGAFIVPFDTPATKKDPDLTSRRMTEARLLGFFEEGGGYDKFAKRMIKIHEGFSPTAIPEPNGGMSIGYGHYIKPSDNFPPTISRAFANQLFKQDYKDHKNAAMKIPGFGKSSPQQKAALVDLTYNQGAGWHTGFPKFMAAFNKGDYEIAGDELKDSLWFNQVGRRGPTIVNLMKNKGLGDGIGQYLLDRGLVVPMDESKSSKGFDWTFGLAQFFGGAPAAAATLDSNINENRRDGMETNTKSDSYRVVPTSHADTGSGWGIEGVTDKFGRPLVFSQPAAQMFAKMMQASNGMVKGSDVASSGRSPSKNKEVDGHKNSVHLYGEGIDISGSSNAWMKNNASRFGWNYGYSHGPGSGHYDYEGEGAGKTPILGKAGSPSYSFMDLQKENAGRKLLASSSLSGLSLFGNNNDQPGSGRPFTDMFSEGTFGNMGDFFTTQGYQPNIFNSQNRTRFAQNNSEQQRVKKVTEQRNQARREINAKTSEIVQMALAAVEAQNGSNRQFISTAESAIRSLLGAQQGGGTFANVGGTTGTVLRTAVAVLNSFNNPLRGIFQ</sequence>
<dbReference type="InterPro" id="IPR052619">
    <property type="entry name" value="Phage_lysozyme-like"/>
</dbReference>
<dbReference type="GO" id="GO:0042742">
    <property type="term" value="P:defense response to bacterium"/>
    <property type="evidence" value="ECO:0007669"/>
    <property type="project" value="UniProtKB-KW"/>
</dbReference>
<dbReference type="GO" id="GO:0016998">
    <property type="term" value="P:cell wall macromolecule catabolic process"/>
    <property type="evidence" value="ECO:0007669"/>
    <property type="project" value="InterPro"/>
</dbReference>
<evidence type="ECO:0000313" key="6">
    <source>
        <dbReference type="EMBL" id="AXF41156.1"/>
    </source>
</evidence>
<dbReference type="Gene3D" id="1.10.530.40">
    <property type="match status" value="1"/>
</dbReference>
<feature type="region of interest" description="Disordered" evidence="5">
    <location>
        <begin position="675"/>
        <end position="696"/>
    </location>
</feature>
<dbReference type="PANTHER" id="PTHR37406:SF1">
    <property type="entry name" value="T4-TYPE LYSOZYME 1-RELATED"/>
    <property type="match status" value="1"/>
</dbReference>
<evidence type="ECO:0000256" key="4">
    <source>
        <dbReference type="SAM" id="Coils"/>
    </source>
</evidence>
<keyword evidence="3" id="KW-0378">Hydrolase</keyword>
<dbReference type="SUPFAM" id="SSF53955">
    <property type="entry name" value="Lysozyme-like"/>
    <property type="match status" value="1"/>
</dbReference>
<name>A0A345AW73_9CAUD</name>
<comment type="catalytic activity">
    <reaction evidence="3">
        <text>Hydrolysis of (1-&gt;4)-beta-linkages between N-acetylmuramic acid and N-acetyl-D-glucosamine residues in a peptidoglycan and between N-acetyl-D-glucosamine residues in chitodextrins.</text>
        <dbReference type="EC" id="3.2.1.17"/>
    </reaction>
</comment>
<keyword evidence="1 3" id="KW-0929">Antimicrobial</keyword>